<dbReference type="NCBIfam" id="TIGR00611">
    <property type="entry name" value="recf"/>
    <property type="match status" value="1"/>
</dbReference>
<dbReference type="PANTHER" id="PTHR32182:SF0">
    <property type="entry name" value="DNA REPLICATION AND REPAIR PROTEIN RECF"/>
    <property type="match status" value="1"/>
</dbReference>
<evidence type="ECO:0000256" key="3">
    <source>
        <dbReference type="ARBA" id="ARBA00020170"/>
    </source>
</evidence>
<dbReference type="HAMAP" id="MF_00365">
    <property type="entry name" value="RecF"/>
    <property type="match status" value="1"/>
</dbReference>
<dbReference type="InterPro" id="IPR042174">
    <property type="entry name" value="RecF_2"/>
</dbReference>
<dbReference type="OrthoDB" id="9803889at2"/>
<dbReference type="AlphaFoldDB" id="A0A4Q5M0D7"/>
<keyword evidence="9" id="KW-0234">DNA repair</keyword>
<keyword evidence="9" id="KW-0227">DNA damage</keyword>
<keyword evidence="5 9" id="KW-0235">DNA replication</keyword>
<dbReference type="PROSITE" id="PS00617">
    <property type="entry name" value="RECF_1"/>
    <property type="match status" value="1"/>
</dbReference>
<dbReference type="RefSeq" id="WP_130021011.1">
    <property type="nucleotide sequence ID" value="NZ_SEWF01000013.1"/>
</dbReference>
<keyword evidence="4 9" id="KW-0963">Cytoplasm</keyword>
<evidence type="ECO:0000256" key="8">
    <source>
        <dbReference type="ARBA" id="ARBA00023125"/>
    </source>
</evidence>
<dbReference type="SUPFAM" id="SSF52540">
    <property type="entry name" value="P-loop containing nucleoside triphosphate hydrolases"/>
    <property type="match status" value="1"/>
</dbReference>
<dbReference type="Gene3D" id="3.40.50.300">
    <property type="entry name" value="P-loop containing nucleotide triphosphate hydrolases"/>
    <property type="match status" value="1"/>
</dbReference>
<comment type="caution">
    <text evidence="11">The sequence shown here is derived from an EMBL/GenBank/DDBJ whole genome shotgun (WGS) entry which is preliminary data.</text>
</comment>
<feature type="binding site" evidence="9">
    <location>
        <begin position="30"/>
        <end position="37"/>
    </location>
    <ligand>
        <name>ATP</name>
        <dbReference type="ChEBI" id="CHEBI:30616"/>
    </ligand>
</feature>
<dbReference type="Proteomes" id="UP000293162">
    <property type="component" value="Unassembled WGS sequence"/>
</dbReference>
<dbReference type="GO" id="GO:0006260">
    <property type="term" value="P:DNA replication"/>
    <property type="evidence" value="ECO:0007669"/>
    <property type="project" value="UniProtKB-UniRule"/>
</dbReference>
<name>A0A4Q5M0D7_9BACT</name>
<organism evidence="11 12">
    <name type="scientific">Emticicia agri</name>
    <dbReference type="NCBI Taxonomy" id="2492393"/>
    <lineage>
        <taxon>Bacteria</taxon>
        <taxon>Pseudomonadati</taxon>
        <taxon>Bacteroidota</taxon>
        <taxon>Cytophagia</taxon>
        <taxon>Cytophagales</taxon>
        <taxon>Leadbetterellaceae</taxon>
        <taxon>Emticicia</taxon>
    </lineage>
</organism>
<feature type="domain" description="RecF/RecN/SMC N-terminal" evidence="10">
    <location>
        <begin position="2"/>
        <end position="346"/>
    </location>
</feature>
<dbReference type="InterPro" id="IPR001238">
    <property type="entry name" value="DNA-binding_RecF"/>
</dbReference>
<gene>
    <name evidence="9 11" type="primary">recF</name>
    <name evidence="11" type="ORF">EWM59_10930</name>
</gene>
<dbReference type="GO" id="GO:0005737">
    <property type="term" value="C:cytoplasm"/>
    <property type="evidence" value="ECO:0007669"/>
    <property type="project" value="UniProtKB-SubCell"/>
</dbReference>
<protein>
    <recommendedName>
        <fullName evidence="3 9">DNA replication and repair protein RecF</fullName>
    </recommendedName>
</protein>
<evidence type="ECO:0000313" key="11">
    <source>
        <dbReference type="EMBL" id="RYU95618.1"/>
    </source>
</evidence>
<evidence type="ECO:0000256" key="2">
    <source>
        <dbReference type="ARBA" id="ARBA00008016"/>
    </source>
</evidence>
<dbReference type="GO" id="GO:0000731">
    <property type="term" value="P:DNA synthesis involved in DNA repair"/>
    <property type="evidence" value="ECO:0007669"/>
    <property type="project" value="TreeGrafter"/>
</dbReference>
<evidence type="ECO:0000256" key="9">
    <source>
        <dbReference type="HAMAP-Rule" id="MF_00365"/>
    </source>
</evidence>
<evidence type="ECO:0000313" key="12">
    <source>
        <dbReference type="Proteomes" id="UP000293162"/>
    </source>
</evidence>
<keyword evidence="6 9" id="KW-0547">Nucleotide-binding</keyword>
<dbReference type="GO" id="GO:0006302">
    <property type="term" value="P:double-strand break repair"/>
    <property type="evidence" value="ECO:0007669"/>
    <property type="project" value="TreeGrafter"/>
</dbReference>
<accession>A0A4Q5M0D7</accession>
<dbReference type="InterPro" id="IPR018078">
    <property type="entry name" value="DNA-binding_RecF_CS"/>
</dbReference>
<dbReference type="Pfam" id="PF02463">
    <property type="entry name" value="SMC_N"/>
    <property type="match status" value="1"/>
</dbReference>
<comment type="function">
    <text evidence="9">The RecF protein is involved in DNA metabolism; it is required for DNA replication and normal SOS inducibility. RecF binds preferentially to single-stranded, linear DNA. It also seems to bind ATP.</text>
</comment>
<dbReference type="GO" id="GO:0003697">
    <property type="term" value="F:single-stranded DNA binding"/>
    <property type="evidence" value="ECO:0007669"/>
    <property type="project" value="UniProtKB-UniRule"/>
</dbReference>
<evidence type="ECO:0000256" key="1">
    <source>
        <dbReference type="ARBA" id="ARBA00004496"/>
    </source>
</evidence>
<comment type="similarity">
    <text evidence="2 9">Belongs to the RecF family.</text>
</comment>
<dbReference type="GO" id="GO:0009432">
    <property type="term" value="P:SOS response"/>
    <property type="evidence" value="ECO:0007669"/>
    <property type="project" value="UniProtKB-UniRule"/>
</dbReference>
<dbReference type="GO" id="GO:0005524">
    <property type="term" value="F:ATP binding"/>
    <property type="evidence" value="ECO:0007669"/>
    <property type="project" value="UniProtKB-UniRule"/>
</dbReference>
<keyword evidence="8 9" id="KW-0238">DNA-binding</keyword>
<keyword evidence="12" id="KW-1185">Reference proteome</keyword>
<proteinExistence type="inferred from homology"/>
<reference evidence="11 12" key="1">
    <citation type="submission" date="2019-02" db="EMBL/GenBank/DDBJ databases">
        <title>Bacterial novel species Emticicia sp. 17J42-9 isolated from soil.</title>
        <authorList>
            <person name="Jung H.-Y."/>
        </authorList>
    </citation>
    <scope>NUCLEOTIDE SEQUENCE [LARGE SCALE GENOMIC DNA]</scope>
    <source>
        <strain evidence="11 12">17J42-9</strain>
    </source>
</reference>
<keyword evidence="7 9" id="KW-0067">ATP-binding</keyword>
<dbReference type="PANTHER" id="PTHR32182">
    <property type="entry name" value="DNA REPLICATION AND REPAIR PROTEIN RECF"/>
    <property type="match status" value="1"/>
</dbReference>
<sequence length="368" mass="43056">MFLEKISLSNFKNYQEASYTFSSQVNCIVGENGSGKTNLLDAIYFLALSKSSIHHQDAHNINHDSEFMLIDGVFKKNNRTHQITCSIQRGQRKILMHEKKPYEKISDHIGQFPVVLIAPDDTELIKEGSDERRRFFDGVLSQMDNEYLNDYQQYNRILEQRNSLLKIFADRNFVDQDLLDTYSDPLVKLALRIYKQRRNFIDSFLPIFKKHYAIISEGREEVEIIYESEVGSGEFPQEFRLNRQTDVRAQRTTKGIHKDDYIFEIGTYPIKKFGSQGQQKSFVMALRLAQFEMIETLKEAKPMLLLDDIFDKLDDRRIHSLVESINNHTFGQVFITDARPERTQKILEEVKAEVKYFTITPEHKTVNS</sequence>
<evidence type="ECO:0000259" key="10">
    <source>
        <dbReference type="Pfam" id="PF02463"/>
    </source>
</evidence>
<keyword evidence="9" id="KW-0742">SOS response</keyword>
<dbReference type="Gene3D" id="1.20.1050.90">
    <property type="entry name" value="RecF/RecN/SMC, N-terminal domain"/>
    <property type="match status" value="1"/>
</dbReference>
<evidence type="ECO:0000256" key="5">
    <source>
        <dbReference type="ARBA" id="ARBA00022705"/>
    </source>
</evidence>
<dbReference type="EMBL" id="SEWF01000013">
    <property type="protein sequence ID" value="RYU95618.1"/>
    <property type="molecule type" value="Genomic_DNA"/>
</dbReference>
<evidence type="ECO:0000256" key="4">
    <source>
        <dbReference type="ARBA" id="ARBA00022490"/>
    </source>
</evidence>
<dbReference type="InterPro" id="IPR003395">
    <property type="entry name" value="RecF/RecN/SMC_N"/>
</dbReference>
<evidence type="ECO:0000256" key="7">
    <source>
        <dbReference type="ARBA" id="ARBA00022840"/>
    </source>
</evidence>
<evidence type="ECO:0000256" key="6">
    <source>
        <dbReference type="ARBA" id="ARBA00022741"/>
    </source>
</evidence>
<comment type="subcellular location">
    <subcellularLocation>
        <location evidence="1 9">Cytoplasm</location>
    </subcellularLocation>
</comment>
<dbReference type="InterPro" id="IPR027417">
    <property type="entry name" value="P-loop_NTPase"/>
</dbReference>